<dbReference type="AlphaFoldDB" id="A0A2J9KSE5"/>
<gene>
    <name evidence="1" type="ORF">NCTC11819_01497</name>
</gene>
<reference evidence="1 2" key="1">
    <citation type="submission" date="2018-06" db="EMBL/GenBank/DDBJ databases">
        <authorList>
            <consortium name="Pathogen Informatics"/>
            <person name="Doyle S."/>
        </authorList>
    </citation>
    <scope>NUCLEOTIDE SEQUENCE [LARGE SCALE GENOMIC DNA]</scope>
    <source>
        <strain evidence="1 2">NCTC11819</strain>
    </source>
</reference>
<dbReference type="EMBL" id="UGGQ01000006">
    <property type="protein sequence ID" value="STO16918.1"/>
    <property type="molecule type" value="Genomic_DNA"/>
</dbReference>
<evidence type="ECO:0000313" key="1">
    <source>
        <dbReference type="EMBL" id="STO16918.1"/>
    </source>
</evidence>
<organism evidence="1 2">
    <name type="scientific">Mobiluncus mulieris</name>
    <dbReference type="NCBI Taxonomy" id="2052"/>
    <lineage>
        <taxon>Bacteria</taxon>
        <taxon>Bacillati</taxon>
        <taxon>Actinomycetota</taxon>
        <taxon>Actinomycetes</taxon>
        <taxon>Actinomycetales</taxon>
        <taxon>Actinomycetaceae</taxon>
        <taxon>Mobiluncus</taxon>
    </lineage>
</organism>
<dbReference type="RefSeq" id="WP_036370016.1">
    <property type="nucleotide sequence ID" value="NZ_UGPX01000002.1"/>
</dbReference>
<accession>A0A2J9KSE5</accession>
<protein>
    <submittedName>
        <fullName evidence="1">Uncharacterized protein</fullName>
    </submittedName>
</protein>
<proteinExistence type="predicted"/>
<name>A0A2J9KSE5_9ACTO</name>
<sequence>MLPKSLIDKGVATLKYEHGSTKTLNVEDLIVYKWRYKAGNRNLPQLPLIYNAGYITTYLVELGKVHYNLHHFQGESSTYSVKLGSGQAGNCVATGRC</sequence>
<comment type="caution">
    <text evidence="1">The sequence shown here is derived from an EMBL/GenBank/DDBJ whole genome shotgun (WGS) entry which is preliminary data.</text>
</comment>
<evidence type="ECO:0000313" key="2">
    <source>
        <dbReference type="Proteomes" id="UP000255284"/>
    </source>
</evidence>
<dbReference type="Proteomes" id="UP000255284">
    <property type="component" value="Unassembled WGS sequence"/>
</dbReference>